<evidence type="ECO:0000256" key="6">
    <source>
        <dbReference type="ARBA" id="ARBA00022989"/>
    </source>
</evidence>
<dbReference type="Proteomes" id="UP000186705">
    <property type="component" value="Unassembled WGS sequence"/>
</dbReference>
<dbReference type="NCBIfam" id="TIGR00974">
    <property type="entry name" value="3a0107s02c"/>
    <property type="match status" value="1"/>
</dbReference>
<dbReference type="InterPro" id="IPR005672">
    <property type="entry name" value="Phosphate_PstA"/>
</dbReference>
<gene>
    <name evidence="10" type="ORF">BO225_08790</name>
</gene>
<keyword evidence="5 8" id="KW-0812">Transmembrane</keyword>
<comment type="caution">
    <text evidence="10">The sequence shown here is derived from an EMBL/GenBank/DDBJ whole genome shotgun (WGS) entry which is preliminary data.</text>
</comment>
<keyword evidence="7 8" id="KW-0472">Membrane</keyword>
<comment type="similarity">
    <text evidence="2 8">Belongs to the binding-protein-dependent transport system permease family. CysTW subfamily.</text>
</comment>
<dbReference type="GO" id="GO:0005886">
    <property type="term" value="C:plasma membrane"/>
    <property type="evidence" value="ECO:0007669"/>
    <property type="project" value="UniProtKB-SubCell"/>
</dbReference>
<evidence type="ECO:0000256" key="1">
    <source>
        <dbReference type="ARBA" id="ARBA00004651"/>
    </source>
</evidence>
<evidence type="ECO:0000256" key="3">
    <source>
        <dbReference type="ARBA" id="ARBA00022448"/>
    </source>
</evidence>
<evidence type="ECO:0000256" key="8">
    <source>
        <dbReference type="RuleBase" id="RU363043"/>
    </source>
</evidence>
<feature type="transmembrane region" description="Helical" evidence="8">
    <location>
        <begin position="21"/>
        <end position="47"/>
    </location>
</feature>
<sequence>MLLIQRSAEKTKPNYRKWKDRLFQASLWGAMSVCAVLTFSLIVYVAIKAVPNINLDFLLGQPSYIEDTIGILPAILNTLYLLLGPLLFVVPLGVGAAIYLNEYCKSARLVSLIEYTSDILSGIPSIVYGLVGMLFFCQFFNLQTSILAGALTLVIMNIPTIMKTTRESLKTVPNSYREGARALGAGKWKTIHTVVLKSCRSGMITGILLTVGRILGESAALLLTAGFAQVLNPIYEGMFSSGASLSVAMYVFAKERGEFDVAFGIAGILLILTLIISVAAQILEARTKER</sequence>
<dbReference type="GO" id="GO:0035435">
    <property type="term" value="P:phosphate ion transmembrane transport"/>
    <property type="evidence" value="ECO:0007669"/>
    <property type="project" value="InterPro"/>
</dbReference>
<feature type="transmembrane region" description="Helical" evidence="8">
    <location>
        <begin position="79"/>
        <end position="100"/>
    </location>
</feature>
<proteinExistence type="inferred from homology"/>
<feature type="domain" description="ABC transmembrane type-1" evidence="9">
    <location>
        <begin position="75"/>
        <end position="280"/>
    </location>
</feature>
<reference evidence="10 11" key="1">
    <citation type="submission" date="2016-11" db="EMBL/GenBank/DDBJ databases">
        <title>Description of two novel members of the family Erysipelotrichaceae: Ileibacterium lipovorans gen. nov., sp. nov. and Dubosiella newyorkensis, gen. nov., sp. nov.</title>
        <authorList>
            <person name="Cox L.M."/>
            <person name="Sohn J."/>
            <person name="Tyrrell K.L."/>
            <person name="Citron D.M."/>
            <person name="Lawson P.A."/>
            <person name="Patel N.B."/>
            <person name="Iizumi T."/>
            <person name="Perez-Perez G.I."/>
            <person name="Goldstein E.J."/>
            <person name="Blaser M.J."/>
        </authorList>
    </citation>
    <scope>NUCLEOTIDE SEQUENCE [LARGE SCALE GENOMIC DNA]</scope>
    <source>
        <strain evidence="10 11">NYU-BL-A4</strain>
    </source>
</reference>
<dbReference type="InterPro" id="IPR035906">
    <property type="entry name" value="MetI-like_sf"/>
</dbReference>
<feature type="transmembrane region" description="Helical" evidence="8">
    <location>
        <begin position="207"/>
        <end position="228"/>
    </location>
</feature>
<evidence type="ECO:0000256" key="5">
    <source>
        <dbReference type="ARBA" id="ARBA00022692"/>
    </source>
</evidence>
<name>A0A1U7NLD6_9FIRM</name>
<evidence type="ECO:0000256" key="2">
    <source>
        <dbReference type="ARBA" id="ARBA00007069"/>
    </source>
</evidence>
<keyword evidence="4 8" id="KW-1003">Cell membrane</keyword>
<dbReference type="CDD" id="cd06261">
    <property type="entry name" value="TM_PBP2"/>
    <property type="match status" value="1"/>
</dbReference>
<keyword evidence="6 8" id="KW-1133">Transmembrane helix</keyword>
<evidence type="ECO:0000313" key="11">
    <source>
        <dbReference type="Proteomes" id="UP000186705"/>
    </source>
</evidence>
<evidence type="ECO:0000256" key="4">
    <source>
        <dbReference type="ARBA" id="ARBA00022475"/>
    </source>
</evidence>
<feature type="transmembrane region" description="Helical" evidence="8">
    <location>
        <begin position="259"/>
        <end position="283"/>
    </location>
</feature>
<feature type="transmembrane region" description="Helical" evidence="8">
    <location>
        <begin position="112"/>
        <end position="136"/>
    </location>
</feature>
<dbReference type="STRING" id="1862672.BO225_08790"/>
<comment type="subcellular location">
    <subcellularLocation>
        <location evidence="1 8">Cell membrane</location>
        <topology evidence="1 8">Multi-pass membrane protein</topology>
    </subcellularLocation>
</comment>
<protein>
    <recommendedName>
        <fullName evidence="8">Phosphate transport system permease protein PstA</fullName>
    </recommendedName>
</protein>
<organism evidence="10 11">
    <name type="scientific">Dubosiella newyorkensis</name>
    <dbReference type="NCBI Taxonomy" id="1862672"/>
    <lineage>
        <taxon>Bacteria</taxon>
        <taxon>Bacillati</taxon>
        <taxon>Bacillota</taxon>
        <taxon>Erysipelotrichia</taxon>
        <taxon>Erysipelotrichales</taxon>
        <taxon>Erysipelotrichaceae</taxon>
        <taxon>Dubosiella</taxon>
    </lineage>
</organism>
<dbReference type="EMBL" id="MPKA01000086">
    <property type="protein sequence ID" value="OLU45407.1"/>
    <property type="molecule type" value="Genomic_DNA"/>
</dbReference>
<dbReference type="InterPro" id="IPR000515">
    <property type="entry name" value="MetI-like"/>
</dbReference>
<keyword evidence="11" id="KW-1185">Reference proteome</keyword>
<dbReference type="Pfam" id="PF00528">
    <property type="entry name" value="BPD_transp_1"/>
    <property type="match status" value="1"/>
</dbReference>
<evidence type="ECO:0000313" key="10">
    <source>
        <dbReference type="EMBL" id="OLU45407.1"/>
    </source>
</evidence>
<dbReference type="SUPFAM" id="SSF161098">
    <property type="entry name" value="MetI-like"/>
    <property type="match status" value="1"/>
</dbReference>
<dbReference type="Gene3D" id="1.10.3720.10">
    <property type="entry name" value="MetI-like"/>
    <property type="match status" value="1"/>
</dbReference>
<evidence type="ECO:0000256" key="7">
    <source>
        <dbReference type="ARBA" id="ARBA00023136"/>
    </source>
</evidence>
<dbReference type="GO" id="GO:0005315">
    <property type="term" value="F:phosphate transmembrane transporter activity"/>
    <property type="evidence" value="ECO:0007669"/>
    <property type="project" value="InterPro"/>
</dbReference>
<keyword evidence="3" id="KW-0813">Transport</keyword>
<dbReference type="PANTHER" id="PTHR43470">
    <property type="entry name" value="PHOSPHATE TRANSPORT SYSTEM PERMEASE PROTEIN PSTA-RELATED"/>
    <property type="match status" value="1"/>
</dbReference>
<dbReference type="PANTHER" id="PTHR43470:SF3">
    <property type="entry name" value="PHOSPHATE TRANSPORT SYSTEM PERMEASE PROTEIN PSTA-RELATED"/>
    <property type="match status" value="1"/>
</dbReference>
<dbReference type="PROSITE" id="PS50928">
    <property type="entry name" value="ABC_TM1"/>
    <property type="match status" value="1"/>
</dbReference>
<evidence type="ECO:0000259" key="9">
    <source>
        <dbReference type="PROSITE" id="PS50928"/>
    </source>
</evidence>
<accession>A0A1U7NLD6</accession>
<dbReference type="AlphaFoldDB" id="A0A1U7NLD6"/>
<feature type="transmembrane region" description="Helical" evidence="8">
    <location>
        <begin position="142"/>
        <end position="162"/>
    </location>
</feature>